<dbReference type="EMBL" id="RLII01000058">
    <property type="protein sequence ID" value="RXE57567.1"/>
    <property type="molecule type" value="Genomic_DNA"/>
</dbReference>
<dbReference type="SUPFAM" id="SSF55383">
    <property type="entry name" value="Copper amine oxidase, domain N"/>
    <property type="match status" value="1"/>
</dbReference>
<protein>
    <submittedName>
        <fullName evidence="2">Copper amine oxidase N-terminal domain-containing protein</fullName>
    </submittedName>
</protein>
<comment type="caution">
    <text evidence="2">The sequence shown here is derived from an EMBL/GenBank/DDBJ whole genome shotgun (WGS) entry which is preliminary data.</text>
</comment>
<organism evidence="2 3">
    <name type="scientific">Acetivibrio mesophilus</name>
    <dbReference type="NCBI Taxonomy" id="2487273"/>
    <lineage>
        <taxon>Bacteria</taxon>
        <taxon>Bacillati</taxon>
        <taxon>Bacillota</taxon>
        <taxon>Clostridia</taxon>
        <taxon>Eubacteriales</taxon>
        <taxon>Oscillospiraceae</taxon>
        <taxon>Acetivibrio</taxon>
    </lineage>
</organism>
<dbReference type="InterPro" id="IPR012854">
    <property type="entry name" value="Cu_amine_oxidase-like_N"/>
</dbReference>
<evidence type="ECO:0000259" key="1">
    <source>
        <dbReference type="Pfam" id="PF07833"/>
    </source>
</evidence>
<gene>
    <name evidence="2" type="ORF">EFD62_17040</name>
</gene>
<feature type="domain" description="Copper amine oxidase-like N-terminal" evidence="1">
    <location>
        <begin position="32"/>
        <end position="141"/>
    </location>
</feature>
<dbReference type="RefSeq" id="WP_069196307.1">
    <property type="nucleotide sequence ID" value="NZ_RLII01000058.1"/>
</dbReference>
<dbReference type="Gene3D" id="3.30.457.10">
    <property type="entry name" value="Copper amine oxidase-like, N-terminal domain"/>
    <property type="match status" value="1"/>
</dbReference>
<dbReference type="AlphaFoldDB" id="A0A4Q0I1N2"/>
<proteinExistence type="predicted"/>
<evidence type="ECO:0000313" key="3">
    <source>
        <dbReference type="Proteomes" id="UP000289166"/>
    </source>
</evidence>
<keyword evidence="3" id="KW-1185">Reference proteome</keyword>
<sequence length="269" mass="30452">MKRLVVSMLTVFVLTILLTNVSHAINIPLRVVVDGEEVNFPDAQPFIDANGRTQTPSRFIGEAIGATVTWDGNAKKAVFKMGGTTLELFIGKKEYQLDGQKKQMDTEALLIDGRTFVPARYVAEAFGATVRWKEEIKTVYIDTDDVGKVVDEGDTREVAGFIVPKNIDLAVAGSREGSNYEATFTIAFLRKDVEKQKDDMEKILLQRLSEDTVKEIMGLVRTKVKDTDVIEERYFYDKKTGQYMYMPKSWPIRGSTITLYIYIKGYKPY</sequence>
<dbReference type="OrthoDB" id="1803673at2"/>
<name>A0A4Q0I1N2_9FIRM</name>
<dbReference type="Pfam" id="PF07833">
    <property type="entry name" value="Cu_amine_oxidN1"/>
    <property type="match status" value="1"/>
</dbReference>
<dbReference type="Proteomes" id="UP000289166">
    <property type="component" value="Unassembled WGS sequence"/>
</dbReference>
<reference evidence="3" key="1">
    <citation type="submission" date="2018-11" db="EMBL/GenBank/DDBJ databases">
        <title>Genome sequencing of a novel mesophilic and cellulolytic organism within the genus Hungateiclostridium.</title>
        <authorList>
            <person name="Rettenmaier R."/>
            <person name="Liebl W."/>
            <person name="Zverlov V."/>
        </authorList>
    </citation>
    <scope>NUCLEOTIDE SEQUENCE [LARGE SCALE GENOMIC DNA]</scope>
    <source>
        <strain evidence="3">N2K1</strain>
    </source>
</reference>
<accession>A0A4Q0I1N2</accession>
<evidence type="ECO:0000313" key="2">
    <source>
        <dbReference type="EMBL" id="RXE57567.1"/>
    </source>
</evidence>
<dbReference type="InterPro" id="IPR036582">
    <property type="entry name" value="Mao_N_sf"/>
</dbReference>